<dbReference type="GO" id="GO:0043093">
    <property type="term" value="P:FtsZ-dependent cytokinesis"/>
    <property type="evidence" value="ECO:0007669"/>
    <property type="project" value="UniProtKB-UniRule"/>
</dbReference>
<dbReference type="AlphaFoldDB" id="A0A5J6WJX7"/>
<dbReference type="Proteomes" id="UP000327424">
    <property type="component" value="Chromosome"/>
</dbReference>
<dbReference type="RefSeq" id="WP_019442908.1">
    <property type="nucleotide sequence ID" value="NZ_ALOE01000038.1"/>
</dbReference>
<keyword evidence="12" id="KW-1185">Reference proteome</keyword>
<accession>A0A5J6WJX7</accession>
<comment type="subunit">
    <text evidence="8">Interacts with FtsZ via their C-terminal domains.</text>
</comment>
<evidence type="ECO:0000313" key="11">
    <source>
        <dbReference type="EMBL" id="QFI38459.1"/>
    </source>
</evidence>
<feature type="domain" description="ZipA C-terminal FtsZ-binding" evidence="10">
    <location>
        <begin position="235"/>
        <end position="365"/>
    </location>
</feature>
<feature type="transmembrane region" description="Helical" evidence="8">
    <location>
        <begin position="6"/>
        <end position="25"/>
    </location>
</feature>
<evidence type="ECO:0000256" key="4">
    <source>
        <dbReference type="ARBA" id="ARBA00022692"/>
    </source>
</evidence>
<evidence type="ECO:0000256" key="2">
    <source>
        <dbReference type="ARBA" id="ARBA00022519"/>
    </source>
</evidence>
<dbReference type="InterPro" id="IPR011919">
    <property type="entry name" value="Cell_div_ZipA"/>
</dbReference>
<dbReference type="InterPro" id="IPR036765">
    <property type="entry name" value="ZipA_FtsZ-bd_C_sf"/>
</dbReference>
<dbReference type="KEGG" id="mmaa:FR932_11690"/>
<dbReference type="SMART" id="SM00771">
    <property type="entry name" value="ZipA_C"/>
    <property type="match status" value="1"/>
</dbReference>
<comment type="similarity">
    <text evidence="8 9">Belongs to the ZipA family.</text>
</comment>
<dbReference type="Gene3D" id="3.30.1400.10">
    <property type="entry name" value="ZipA, C-terminal FtsZ-binding domain"/>
    <property type="match status" value="1"/>
</dbReference>
<evidence type="ECO:0000313" key="12">
    <source>
        <dbReference type="Proteomes" id="UP000327424"/>
    </source>
</evidence>
<dbReference type="InterPro" id="IPR007449">
    <property type="entry name" value="ZipA_FtsZ-bd_C"/>
</dbReference>
<evidence type="ECO:0000256" key="6">
    <source>
        <dbReference type="ARBA" id="ARBA00023136"/>
    </source>
</evidence>
<evidence type="ECO:0000256" key="5">
    <source>
        <dbReference type="ARBA" id="ARBA00022989"/>
    </source>
</evidence>
<dbReference type="EMBL" id="CP044399">
    <property type="protein sequence ID" value="QFI38459.1"/>
    <property type="molecule type" value="Genomic_DNA"/>
</dbReference>
<evidence type="ECO:0000256" key="1">
    <source>
        <dbReference type="ARBA" id="ARBA00022475"/>
    </source>
</evidence>
<evidence type="ECO:0000256" key="7">
    <source>
        <dbReference type="ARBA" id="ARBA00023306"/>
    </source>
</evidence>
<evidence type="ECO:0000256" key="8">
    <source>
        <dbReference type="HAMAP-Rule" id="MF_00509"/>
    </source>
</evidence>
<dbReference type="GO" id="GO:0005886">
    <property type="term" value="C:plasma membrane"/>
    <property type="evidence" value="ECO:0007669"/>
    <property type="project" value="UniProtKB-SubCell"/>
</dbReference>
<keyword evidence="6 8" id="KW-0472">Membrane</keyword>
<sequence>MQDLRLVLIILGFIAIVALIAHGLWSNKKNEVKPLKDKPLGKVRQSVKDEQGFDLDGIGEKRVVTKSVEPTINLGREESTPVAVEKIEPQFNSAIKMSAVSNSGLASSFSATDVEGSLTASDGNNSVKNDLSYDVVSAEVVNNAEHEAITGDDDEIRPVIRPVAHVVHDTAPTVDNDESLNHIQAVEHAEIVIDTVREDSAFSHNVVDHTAVDHLDSLTKNDNDTSAQPEEILPDEAVFVINIMAREGKSIAGAALLQELSAFGFKFGAMDIFHRHVDAAGKGAVIFSLANMVKPGTFDIDTMEQFESPGVSLFMMFPCAGQASHNYALMLSAAERIADGVDGLLMDGSRNPLLEDAIEQDRAFIRKLENRSLAK</sequence>
<keyword evidence="7 8" id="KW-0131">Cell cycle</keyword>
<organism evidence="11 12">
    <name type="scientific">Moritella marina ATCC 15381</name>
    <dbReference type="NCBI Taxonomy" id="1202962"/>
    <lineage>
        <taxon>Bacteria</taxon>
        <taxon>Pseudomonadati</taxon>
        <taxon>Pseudomonadota</taxon>
        <taxon>Gammaproteobacteria</taxon>
        <taxon>Alteromonadales</taxon>
        <taxon>Moritellaceae</taxon>
        <taxon>Moritella</taxon>
    </lineage>
</organism>
<protein>
    <recommendedName>
        <fullName evidence="8 9">Cell division protein ZipA</fullName>
    </recommendedName>
</protein>
<dbReference type="PANTHER" id="PTHR38685">
    <property type="entry name" value="CELL DIVISION PROTEIN ZIPA"/>
    <property type="match status" value="1"/>
</dbReference>
<evidence type="ECO:0000259" key="10">
    <source>
        <dbReference type="SMART" id="SM00771"/>
    </source>
</evidence>
<dbReference type="NCBIfam" id="TIGR02205">
    <property type="entry name" value="septum_zipA"/>
    <property type="match status" value="1"/>
</dbReference>
<evidence type="ECO:0000256" key="9">
    <source>
        <dbReference type="RuleBase" id="RU003612"/>
    </source>
</evidence>
<proteinExistence type="inferred from homology"/>
<evidence type="ECO:0000256" key="3">
    <source>
        <dbReference type="ARBA" id="ARBA00022618"/>
    </source>
</evidence>
<gene>
    <name evidence="8 11" type="primary">zipA</name>
    <name evidence="11" type="ORF">FR932_11690</name>
</gene>
<comment type="function">
    <text evidence="8 9">Essential cell division protein that stabilizes the FtsZ protofilaments by cross-linking them and that serves as a cytoplasmic membrane anchor for the Z ring. Also required for the recruitment to the septal ring of downstream cell division proteins.</text>
</comment>
<keyword evidence="1 8" id="KW-1003">Cell membrane</keyword>
<dbReference type="OrthoDB" id="7054914at2"/>
<name>A0A5J6WJX7_MORMI</name>
<dbReference type="HAMAP" id="MF_00509">
    <property type="entry name" value="ZipA"/>
    <property type="match status" value="1"/>
</dbReference>
<keyword evidence="2 8" id="KW-0997">Cell inner membrane</keyword>
<comment type="subcellular location">
    <subcellularLocation>
        <location evidence="8">Cell inner membrane</location>
        <topology evidence="8">Single-pass type I membrane protein</topology>
    </subcellularLocation>
    <text evidence="8">Localizes to the Z ring in an FtsZ-dependent manner.</text>
</comment>
<dbReference type="GO" id="GO:0032153">
    <property type="term" value="C:cell division site"/>
    <property type="evidence" value="ECO:0007669"/>
    <property type="project" value="UniProtKB-UniRule"/>
</dbReference>
<dbReference type="PANTHER" id="PTHR38685:SF1">
    <property type="entry name" value="CELL DIVISION PROTEIN ZIPA"/>
    <property type="match status" value="1"/>
</dbReference>
<keyword evidence="4 8" id="KW-0812">Transmembrane</keyword>
<dbReference type="SUPFAM" id="SSF64383">
    <property type="entry name" value="Cell-division protein ZipA, C-terminal domain"/>
    <property type="match status" value="1"/>
</dbReference>
<dbReference type="Pfam" id="PF04354">
    <property type="entry name" value="ZipA_C"/>
    <property type="match status" value="1"/>
</dbReference>
<keyword evidence="5 8" id="KW-1133">Transmembrane helix</keyword>
<reference evidence="11 12" key="1">
    <citation type="submission" date="2019-09" db="EMBL/GenBank/DDBJ databases">
        <title>Hybrid Assembly of the complete Genome of the Deep-Sea Bacterium Moritella marina from long Nanopore and Illumina reads.</title>
        <authorList>
            <person name="Magin S."/>
            <person name="Georgoulis A."/>
            <person name="Papadimitriou K."/>
            <person name="Iliakis G."/>
            <person name="Vorgias C.E."/>
        </authorList>
    </citation>
    <scope>NUCLEOTIDE SEQUENCE [LARGE SCALE GENOMIC DNA]</scope>
    <source>
        <strain evidence="11 12">MP-1</strain>
    </source>
</reference>
<keyword evidence="3 8" id="KW-0132">Cell division</keyword>
<dbReference type="GO" id="GO:0000917">
    <property type="term" value="P:division septum assembly"/>
    <property type="evidence" value="ECO:0007669"/>
    <property type="project" value="TreeGrafter"/>
</dbReference>